<name>A0A1I7ZWZ1_9BILA</name>
<evidence type="ECO:0000313" key="4">
    <source>
        <dbReference type="WBParaSite" id="L893_g30734.t1"/>
    </source>
</evidence>
<dbReference type="WBParaSite" id="L893_g30734.t1">
    <property type="protein sequence ID" value="L893_g30734.t1"/>
    <property type="gene ID" value="L893_g30734"/>
</dbReference>
<feature type="transmembrane region" description="Helical" evidence="1">
    <location>
        <begin position="289"/>
        <end position="315"/>
    </location>
</feature>
<dbReference type="Proteomes" id="UP000095287">
    <property type="component" value="Unplaced"/>
</dbReference>
<accession>A0A1I7ZWZ1</accession>
<dbReference type="AlphaFoldDB" id="A0A1I7ZWZ1"/>
<evidence type="ECO:0000256" key="1">
    <source>
        <dbReference type="SAM" id="Phobius"/>
    </source>
</evidence>
<keyword evidence="1" id="KW-0812">Transmembrane</keyword>
<sequence length="432" mass="48093">MSQLLLPIFIFLCLTLPNAISHAAMEEIGVLGIPAHSLGSVSFVEKETTCRSVAISLTGRTDSKYDKDLNEKKTDILKMYCSKQRRSFSDVMASKPLMVFYNDSHQHEVLKNTEPFSNTLLFALDMTSQLEEIDARQEACAQNVVSSEEIGLVGPAVFKDFETGLRMVIRYPGAMSFSKEADGDWIESTVELYKCTNPISGRYICPIEARKPATCRVFSDGTCPASISQTMILNSPYLKNMSISVDPRFSDLYDNHHEGLIHYGFHDGVVRIAEPRPEKEAFNFWTLGWFPLLISALIASIIATVIVTVFLCIYLKTCWARKLAVEGFTTCMKEFYLTTLNARFVSADGSVNTRGLLNGPQARPYAILRCAHKKEPVWNVHADPMSNPASLLTAVFEDSTGQHYHLAARSATGESRYIKISGTPGSLTFEQC</sequence>
<feature type="chain" id="PRO_5009314012" evidence="2">
    <location>
        <begin position="20"/>
        <end position="432"/>
    </location>
</feature>
<protein>
    <submittedName>
        <fullName evidence="4">DUF2796 domain-containing protein</fullName>
    </submittedName>
</protein>
<keyword evidence="2" id="KW-0732">Signal</keyword>
<keyword evidence="3" id="KW-1185">Reference proteome</keyword>
<keyword evidence="1" id="KW-1133">Transmembrane helix</keyword>
<feature type="signal peptide" evidence="2">
    <location>
        <begin position="1"/>
        <end position="19"/>
    </location>
</feature>
<keyword evidence="1" id="KW-0472">Membrane</keyword>
<proteinExistence type="predicted"/>
<reference evidence="4" key="1">
    <citation type="submission" date="2016-11" db="UniProtKB">
        <authorList>
            <consortium name="WormBaseParasite"/>
        </authorList>
    </citation>
    <scope>IDENTIFICATION</scope>
</reference>
<evidence type="ECO:0000313" key="3">
    <source>
        <dbReference type="Proteomes" id="UP000095287"/>
    </source>
</evidence>
<organism evidence="3 4">
    <name type="scientific">Steinernema glaseri</name>
    <dbReference type="NCBI Taxonomy" id="37863"/>
    <lineage>
        <taxon>Eukaryota</taxon>
        <taxon>Metazoa</taxon>
        <taxon>Ecdysozoa</taxon>
        <taxon>Nematoda</taxon>
        <taxon>Chromadorea</taxon>
        <taxon>Rhabditida</taxon>
        <taxon>Tylenchina</taxon>
        <taxon>Panagrolaimomorpha</taxon>
        <taxon>Strongyloidoidea</taxon>
        <taxon>Steinernematidae</taxon>
        <taxon>Steinernema</taxon>
    </lineage>
</organism>
<evidence type="ECO:0000256" key="2">
    <source>
        <dbReference type="SAM" id="SignalP"/>
    </source>
</evidence>